<dbReference type="SUPFAM" id="SSF46689">
    <property type="entry name" value="Homeodomain-like"/>
    <property type="match status" value="1"/>
</dbReference>
<proteinExistence type="predicted"/>
<accession>A0A1H1LS99</accession>
<dbReference type="Gene3D" id="1.10.357.10">
    <property type="entry name" value="Tetracycline Repressor, domain 2"/>
    <property type="match status" value="1"/>
</dbReference>
<dbReference type="PROSITE" id="PS50977">
    <property type="entry name" value="HTH_TETR_2"/>
    <property type="match status" value="1"/>
</dbReference>
<evidence type="ECO:0000313" key="4">
    <source>
        <dbReference type="EMBL" id="SDR77212.1"/>
    </source>
</evidence>
<gene>
    <name evidence="4" type="ORF">SAMN04489860_0001</name>
</gene>
<dbReference type="EMBL" id="LT629776">
    <property type="protein sequence ID" value="SDR77212.1"/>
    <property type="molecule type" value="Genomic_DNA"/>
</dbReference>
<keyword evidence="1 2" id="KW-0238">DNA-binding</keyword>
<evidence type="ECO:0000256" key="1">
    <source>
        <dbReference type="ARBA" id="ARBA00023125"/>
    </source>
</evidence>
<name>A0A1H1LS99_9CELL</name>
<dbReference type="Pfam" id="PF00440">
    <property type="entry name" value="TetR_N"/>
    <property type="match status" value="1"/>
</dbReference>
<evidence type="ECO:0000259" key="3">
    <source>
        <dbReference type="PROSITE" id="PS50977"/>
    </source>
</evidence>
<dbReference type="InterPro" id="IPR009057">
    <property type="entry name" value="Homeodomain-like_sf"/>
</dbReference>
<evidence type="ECO:0000313" key="5">
    <source>
        <dbReference type="Proteomes" id="UP000185663"/>
    </source>
</evidence>
<evidence type="ECO:0000256" key="2">
    <source>
        <dbReference type="PROSITE-ProRule" id="PRU00335"/>
    </source>
</evidence>
<organism evidence="4 5">
    <name type="scientific">Paraoerskovia marina</name>
    <dbReference type="NCBI Taxonomy" id="545619"/>
    <lineage>
        <taxon>Bacteria</taxon>
        <taxon>Bacillati</taxon>
        <taxon>Actinomycetota</taxon>
        <taxon>Actinomycetes</taxon>
        <taxon>Micrococcales</taxon>
        <taxon>Cellulomonadaceae</taxon>
        <taxon>Paraoerskovia</taxon>
    </lineage>
</organism>
<protein>
    <submittedName>
        <fullName evidence="4">Regulatory protein, tetR family</fullName>
    </submittedName>
</protein>
<reference evidence="4 5" key="1">
    <citation type="submission" date="2016-10" db="EMBL/GenBank/DDBJ databases">
        <authorList>
            <person name="de Groot N.N."/>
        </authorList>
    </citation>
    <scope>NUCLEOTIDE SEQUENCE [LARGE SCALE GENOMIC DNA]</scope>
    <source>
        <strain evidence="4 5">DSM 22126</strain>
    </source>
</reference>
<dbReference type="AlphaFoldDB" id="A0A1H1LS99"/>
<dbReference type="GO" id="GO:0003677">
    <property type="term" value="F:DNA binding"/>
    <property type="evidence" value="ECO:0007669"/>
    <property type="project" value="UniProtKB-UniRule"/>
</dbReference>
<keyword evidence="5" id="KW-1185">Reference proteome</keyword>
<dbReference type="Proteomes" id="UP000185663">
    <property type="component" value="Chromosome I"/>
</dbReference>
<feature type="non-terminal residue" evidence="4">
    <location>
        <position position="25"/>
    </location>
</feature>
<comment type="caution">
    <text evidence="2">Lacks conserved residue(s) required for the propagation of feature annotation.</text>
</comment>
<feature type="domain" description="HTH tetR-type" evidence="3">
    <location>
        <begin position="1"/>
        <end position="25"/>
    </location>
</feature>
<dbReference type="STRING" id="545619.SAMN04489860_0001"/>
<sequence>MDEIATASGTSKSIIYRYFDDKVGL</sequence>
<dbReference type="InterPro" id="IPR001647">
    <property type="entry name" value="HTH_TetR"/>
</dbReference>